<evidence type="ECO:0000313" key="2">
    <source>
        <dbReference type="EMBL" id="SNT52641.1"/>
    </source>
</evidence>
<keyword evidence="3" id="KW-1185">Reference proteome</keyword>
<evidence type="ECO:0000256" key="1">
    <source>
        <dbReference type="SAM" id="Phobius"/>
    </source>
</evidence>
<dbReference type="Proteomes" id="UP000198282">
    <property type="component" value="Unassembled WGS sequence"/>
</dbReference>
<sequence>MNQPRRPDLQPLKTNDTIAILSGTVLWAIALIVLLIMQPDPEHRWWIWTCVAGICGGLFGLWFVRRRDRRGPPPSTDEPIKPTTAIL</sequence>
<feature type="transmembrane region" description="Helical" evidence="1">
    <location>
        <begin position="45"/>
        <end position="64"/>
    </location>
</feature>
<gene>
    <name evidence="2" type="ORF">SAMN05216276_105516</name>
</gene>
<dbReference type="RefSeq" id="WP_179282408.1">
    <property type="nucleotide sequence ID" value="NZ_FZOD01000055.1"/>
</dbReference>
<dbReference type="EMBL" id="FZOD01000055">
    <property type="protein sequence ID" value="SNT52641.1"/>
    <property type="molecule type" value="Genomic_DNA"/>
</dbReference>
<keyword evidence="1" id="KW-0812">Transmembrane</keyword>
<feature type="transmembrane region" description="Helical" evidence="1">
    <location>
        <begin position="20"/>
        <end position="39"/>
    </location>
</feature>
<dbReference type="AlphaFoldDB" id="A0A239NCJ6"/>
<name>A0A239NCJ6_9ACTN</name>
<protein>
    <recommendedName>
        <fullName evidence="4">DUF2530 domain-containing protein</fullName>
    </recommendedName>
</protein>
<proteinExistence type="predicted"/>
<dbReference type="Pfam" id="PF10745">
    <property type="entry name" value="DUF2530"/>
    <property type="match status" value="1"/>
</dbReference>
<reference evidence="2 3" key="1">
    <citation type="submission" date="2017-06" db="EMBL/GenBank/DDBJ databases">
        <authorList>
            <person name="Kim H.J."/>
            <person name="Triplett B.A."/>
        </authorList>
    </citation>
    <scope>NUCLEOTIDE SEQUENCE [LARGE SCALE GENOMIC DNA]</scope>
    <source>
        <strain evidence="2 3">CGMCC 4.2132</strain>
    </source>
</reference>
<accession>A0A239NCJ6</accession>
<organism evidence="2 3">
    <name type="scientific">Streptosporangium subroseum</name>
    <dbReference type="NCBI Taxonomy" id="106412"/>
    <lineage>
        <taxon>Bacteria</taxon>
        <taxon>Bacillati</taxon>
        <taxon>Actinomycetota</taxon>
        <taxon>Actinomycetes</taxon>
        <taxon>Streptosporangiales</taxon>
        <taxon>Streptosporangiaceae</taxon>
        <taxon>Streptosporangium</taxon>
    </lineage>
</organism>
<evidence type="ECO:0008006" key="4">
    <source>
        <dbReference type="Google" id="ProtNLM"/>
    </source>
</evidence>
<keyword evidence="1" id="KW-1133">Transmembrane helix</keyword>
<dbReference type="InterPro" id="IPR019681">
    <property type="entry name" value="DUF2530"/>
</dbReference>
<keyword evidence="1" id="KW-0472">Membrane</keyword>
<evidence type="ECO:0000313" key="3">
    <source>
        <dbReference type="Proteomes" id="UP000198282"/>
    </source>
</evidence>